<dbReference type="InterPro" id="IPR019427">
    <property type="entry name" value="7TM_GPCR_serpentine_rcpt_Srw"/>
</dbReference>
<dbReference type="PaxDb" id="6239-H27D07.3"/>
<dbReference type="EMBL" id="BX284605">
    <property type="protein sequence ID" value="CCD66311.1"/>
    <property type="molecule type" value="Genomic_DNA"/>
</dbReference>
<dbReference type="STRING" id="6239.H27D07.3a.1"/>
<dbReference type="UCSC" id="H27D07.3">
    <property type="organism name" value="c. elegans"/>
</dbReference>
<dbReference type="AlphaFoldDB" id="O61909"/>
<dbReference type="GO" id="GO:0016020">
    <property type="term" value="C:membrane"/>
    <property type="evidence" value="ECO:0007669"/>
    <property type="project" value="UniProtKB-SubCell"/>
</dbReference>
<feature type="transmembrane region" description="Helical" evidence="5">
    <location>
        <begin position="219"/>
        <end position="244"/>
    </location>
</feature>
<comment type="subcellular location">
    <subcellularLocation>
        <location evidence="1">Membrane</location>
    </subcellularLocation>
</comment>
<keyword evidence="8" id="KW-1185">Reference proteome</keyword>
<dbReference type="OrthoDB" id="5871549at2759"/>
<gene>
    <name evidence="7 9" type="primary">srw-143</name>
    <name evidence="7" type="ORF">CELE_H27D07.3</name>
    <name evidence="9" type="ORF">H27D07.3</name>
</gene>
<dbReference type="RefSeq" id="NP_503798.3">
    <property type="nucleotide sequence ID" value="NM_071397.3"/>
</dbReference>
<dbReference type="InParanoid" id="O61909"/>
<dbReference type="PANTHER" id="PTHR22751:SF30">
    <property type="entry name" value="G-PROTEIN COUPLED RECEPTORS FAMILY 1 PROFILE DOMAIN-CONTAINING PROTEIN"/>
    <property type="match status" value="1"/>
</dbReference>
<dbReference type="WormBase" id="H27D07.3a">
    <property type="protein sequence ID" value="CE46259"/>
    <property type="gene ID" value="WBGene00005890"/>
    <property type="gene designation" value="srw-143"/>
</dbReference>
<feature type="domain" description="G-protein coupled receptors family 1 profile" evidence="6">
    <location>
        <begin position="50"/>
        <end position="329"/>
    </location>
</feature>
<organism evidence="7 8">
    <name type="scientific">Caenorhabditis elegans</name>
    <dbReference type="NCBI Taxonomy" id="6239"/>
    <lineage>
        <taxon>Eukaryota</taxon>
        <taxon>Metazoa</taxon>
        <taxon>Ecdysozoa</taxon>
        <taxon>Nematoda</taxon>
        <taxon>Chromadorea</taxon>
        <taxon>Rhabditida</taxon>
        <taxon>Rhabditina</taxon>
        <taxon>Rhabditomorpha</taxon>
        <taxon>Rhabditoidea</taxon>
        <taxon>Rhabditidae</taxon>
        <taxon>Peloderinae</taxon>
        <taxon>Caenorhabditis</taxon>
    </lineage>
</organism>
<dbReference type="PROSITE" id="PS50262">
    <property type="entry name" value="G_PROTEIN_RECEP_F1_2"/>
    <property type="match status" value="1"/>
</dbReference>
<name>O61909_CAEEL</name>
<dbReference type="CTD" id="186788"/>
<dbReference type="GO" id="GO:0008528">
    <property type="term" value="F:G protein-coupled peptide receptor activity"/>
    <property type="evidence" value="ECO:0007669"/>
    <property type="project" value="InterPro"/>
</dbReference>
<feature type="transmembrane region" description="Helical" evidence="5">
    <location>
        <begin position="159"/>
        <end position="180"/>
    </location>
</feature>
<feature type="transmembrane region" description="Helical" evidence="5">
    <location>
        <begin position="310"/>
        <end position="332"/>
    </location>
</feature>
<evidence type="ECO:0000256" key="4">
    <source>
        <dbReference type="ARBA" id="ARBA00023136"/>
    </source>
</evidence>
<evidence type="ECO:0000256" key="3">
    <source>
        <dbReference type="ARBA" id="ARBA00022989"/>
    </source>
</evidence>
<dbReference type="CDD" id="cd14978">
    <property type="entry name" value="7tmA_FMRFamide_R-like"/>
    <property type="match status" value="1"/>
</dbReference>
<dbReference type="Pfam" id="PF10324">
    <property type="entry name" value="7TM_GPCR_Srw"/>
    <property type="match status" value="1"/>
</dbReference>
<evidence type="ECO:0000256" key="2">
    <source>
        <dbReference type="ARBA" id="ARBA00022692"/>
    </source>
</evidence>
<dbReference type="HOGENOM" id="CLU_043715_1_0_1"/>
<dbReference type="GeneID" id="186788"/>
<dbReference type="SMR" id="O61909"/>
<feature type="transmembrane region" description="Helical" evidence="5">
    <location>
        <begin position="66"/>
        <end position="85"/>
    </location>
</feature>
<evidence type="ECO:0000313" key="8">
    <source>
        <dbReference type="Proteomes" id="UP000001940"/>
    </source>
</evidence>
<keyword evidence="7" id="KW-0675">Receptor</keyword>
<dbReference type="InterPro" id="IPR017452">
    <property type="entry name" value="GPCR_Rhodpsn_7TM"/>
</dbReference>
<feature type="transmembrane region" description="Helical" evidence="5">
    <location>
        <begin position="41"/>
        <end position="59"/>
    </location>
</feature>
<dbReference type="PANTHER" id="PTHR22751">
    <property type="entry name" value="G-PROTEIN COUPLED RECEPTOR-RELATED"/>
    <property type="match status" value="1"/>
</dbReference>
<protein>
    <submittedName>
        <fullName evidence="7">G-protein coupled receptors family 1 profile domain-containing protein</fullName>
    </submittedName>
</protein>
<keyword evidence="3 5" id="KW-1133">Transmembrane helix</keyword>
<keyword evidence="2 5" id="KW-0812">Transmembrane</keyword>
<dbReference type="PhylomeDB" id="O61909"/>
<dbReference type="SUPFAM" id="SSF81321">
    <property type="entry name" value="Family A G protein-coupled receptor-like"/>
    <property type="match status" value="1"/>
</dbReference>
<feature type="transmembrane region" description="Helical" evidence="5">
    <location>
        <begin position="272"/>
        <end position="298"/>
    </location>
</feature>
<dbReference type="Proteomes" id="UP000001940">
    <property type="component" value="Chromosome V"/>
</dbReference>
<reference evidence="7 8" key="1">
    <citation type="journal article" date="1998" name="Science">
        <title>Genome sequence of the nematode C. elegans: a platform for investigating biology.</title>
        <authorList>
            <consortium name="The C. elegans sequencing consortium"/>
            <person name="Sulson J.E."/>
            <person name="Waterston R."/>
        </authorList>
    </citation>
    <scope>NUCLEOTIDE SEQUENCE [LARGE SCALE GENOMIC DNA]</scope>
    <source>
        <strain evidence="7 8">Bristol N2</strain>
    </source>
</reference>
<evidence type="ECO:0000256" key="5">
    <source>
        <dbReference type="SAM" id="Phobius"/>
    </source>
</evidence>
<accession>O61909</accession>
<sequence>MSTCNAYQRNYPGYDNATAIFLCQFEARLFKISGHVFNYEHYLSIASIFINIFHFLILIRKPLRSSSINIIMAFISIFDICSMLFRMKQSYGPSIEYIFDPCMQSKWYFNVYLEKILLVVKDHSQRSSTWLLFSIALIRTLVIRNPMNPKYERLAHPPTSLFTMICINLIFGPISIATFFGSDITSQNHTSSCDPDGVLFYYLDISASYKQNDGMILKIYTLINSVVSTIIPCFIFPIVTVFLVKELWKAEANRKRLFSSKKVNDSSKNTQLVLFLTCVFFIAQFPIGISIGASYFFSETPGFMIILHEISYIFSVILVANTFSHFFICIFMSSQYRAELKKSIYCRTKAKVLQMNGDCLATGIVMTK</sequence>
<dbReference type="AGR" id="WB:WBGene00005890"/>
<dbReference type="Gene3D" id="1.20.1070.10">
    <property type="entry name" value="Rhodopsin 7-helix transmembrane proteins"/>
    <property type="match status" value="1"/>
</dbReference>
<keyword evidence="4 5" id="KW-0472">Membrane</keyword>
<evidence type="ECO:0000313" key="9">
    <source>
        <dbReference type="WormBase" id="H27D07.3a"/>
    </source>
</evidence>
<evidence type="ECO:0000256" key="1">
    <source>
        <dbReference type="ARBA" id="ARBA00004370"/>
    </source>
</evidence>
<evidence type="ECO:0000259" key="6">
    <source>
        <dbReference type="PROSITE" id="PS50262"/>
    </source>
</evidence>
<proteinExistence type="predicted"/>
<evidence type="ECO:0000313" key="7">
    <source>
        <dbReference type="EMBL" id="CCD66311.1"/>
    </source>
</evidence>